<dbReference type="GeneID" id="97055239"/>
<dbReference type="EMBL" id="FPBH01000047">
    <property type="protein sequence ID" value="SFU26097.1"/>
    <property type="molecule type" value="Genomic_DNA"/>
</dbReference>
<organism evidence="3 4">
    <name type="scientific">Paraburkholderia aspalathi</name>
    <dbReference type="NCBI Taxonomy" id="1324617"/>
    <lineage>
        <taxon>Bacteria</taxon>
        <taxon>Pseudomonadati</taxon>
        <taxon>Pseudomonadota</taxon>
        <taxon>Betaproteobacteria</taxon>
        <taxon>Burkholderiales</taxon>
        <taxon>Burkholderiaceae</taxon>
        <taxon>Paraburkholderia</taxon>
    </lineage>
</organism>
<feature type="domain" description="Putative regulatory protein FmdB zinc ribbon" evidence="2">
    <location>
        <begin position="1"/>
        <end position="42"/>
    </location>
</feature>
<feature type="compositionally biased region" description="Low complexity" evidence="1">
    <location>
        <begin position="73"/>
        <end position="134"/>
    </location>
</feature>
<dbReference type="AlphaFoldDB" id="A0A1I7EQD5"/>
<accession>A0A1I7EQD5</accession>
<dbReference type="Pfam" id="PF09723">
    <property type="entry name" value="Zn_ribbon_8"/>
    <property type="match status" value="1"/>
</dbReference>
<gene>
    <name evidence="3" type="ORF">SAMN05192563_104710</name>
</gene>
<dbReference type="RefSeq" id="WP_093646475.1">
    <property type="nucleotide sequence ID" value="NZ_CAJNAX010000017.1"/>
</dbReference>
<dbReference type="Proteomes" id="UP000198844">
    <property type="component" value="Unassembled WGS sequence"/>
</dbReference>
<dbReference type="OrthoDB" id="9813321at2"/>
<evidence type="ECO:0000313" key="4">
    <source>
        <dbReference type="Proteomes" id="UP000198844"/>
    </source>
</evidence>
<proteinExistence type="predicted"/>
<evidence type="ECO:0000259" key="2">
    <source>
        <dbReference type="SMART" id="SM00834"/>
    </source>
</evidence>
<dbReference type="PANTHER" id="PTHR34404">
    <property type="entry name" value="REGULATORY PROTEIN, FMDB FAMILY"/>
    <property type="match status" value="1"/>
</dbReference>
<dbReference type="PANTHER" id="PTHR34404:SF2">
    <property type="entry name" value="CONSERVED SERINE RICH PROTEIN"/>
    <property type="match status" value="1"/>
</dbReference>
<evidence type="ECO:0000313" key="3">
    <source>
        <dbReference type="EMBL" id="SFU26097.1"/>
    </source>
</evidence>
<name>A0A1I7EQD5_9BURK</name>
<dbReference type="SMART" id="SM00834">
    <property type="entry name" value="CxxC_CXXC_SSSS"/>
    <property type="match status" value="1"/>
</dbReference>
<protein>
    <submittedName>
        <fullName evidence="3">Putative regulatory protein, FmdB family</fullName>
    </submittedName>
</protein>
<evidence type="ECO:0000256" key="1">
    <source>
        <dbReference type="SAM" id="MobiDB-lite"/>
    </source>
</evidence>
<sequence length="134" mass="12929">MPIYAYRCESCGFGKDVLQKMSDPQLTQCPECGKDTFRKQVTAAGFQLKGSGWYVTDFRGGNGGASAPAKPDANGGSNANSGENAAAGNNGAANSDTASANGTAAAASSGAAATPATPAAAPAASSNSSGSGSA</sequence>
<reference evidence="3 4" key="1">
    <citation type="submission" date="2016-10" db="EMBL/GenBank/DDBJ databases">
        <authorList>
            <person name="de Groot N.N."/>
        </authorList>
    </citation>
    <scope>NUCLEOTIDE SEQUENCE [LARGE SCALE GENOMIC DNA]</scope>
    <source>
        <strain evidence="3 4">LMG 27731</strain>
    </source>
</reference>
<dbReference type="NCBIfam" id="TIGR02605">
    <property type="entry name" value="CxxC_CxxC_SSSS"/>
    <property type="match status" value="1"/>
</dbReference>
<feature type="region of interest" description="Disordered" evidence="1">
    <location>
        <begin position="57"/>
        <end position="134"/>
    </location>
</feature>
<dbReference type="InterPro" id="IPR013429">
    <property type="entry name" value="Regulatory_FmdB_Zinc_ribbon"/>
</dbReference>